<feature type="region of interest" description="Disordered" evidence="1">
    <location>
        <begin position="60"/>
        <end position="152"/>
    </location>
</feature>
<feature type="region of interest" description="Disordered" evidence="1">
    <location>
        <begin position="1"/>
        <end position="45"/>
    </location>
</feature>
<feature type="compositionally biased region" description="Basic and acidic residues" evidence="1">
    <location>
        <begin position="96"/>
        <end position="116"/>
    </location>
</feature>
<name>A0A3N4HVW3_ASCIM</name>
<feature type="region of interest" description="Disordered" evidence="1">
    <location>
        <begin position="168"/>
        <end position="239"/>
    </location>
</feature>
<evidence type="ECO:0000313" key="2">
    <source>
        <dbReference type="EMBL" id="RPA77935.1"/>
    </source>
</evidence>
<reference evidence="2 3" key="1">
    <citation type="journal article" date="2018" name="Nat. Ecol. Evol.">
        <title>Pezizomycetes genomes reveal the molecular basis of ectomycorrhizal truffle lifestyle.</title>
        <authorList>
            <person name="Murat C."/>
            <person name="Payen T."/>
            <person name="Noel B."/>
            <person name="Kuo A."/>
            <person name="Morin E."/>
            <person name="Chen J."/>
            <person name="Kohler A."/>
            <person name="Krizsan K."/>
            <person name="Balestrini R."/>
            <person name="Da Silva C."/>
            <person name="Montanini B."/>
            <person name="Hainaut M."/>
            <person name="Levati E."/>
            <person name="Barry K.W."/>
            <person name="Belfiori B."/>
            <person name="Cichocki N."/>
            <person name="Clum A."/>
            <person name="Dockter R.B."/>
            <person name="Fauchery L."/>
            <person name="Guy J."/>
            <person name="Iotti M."/>
            <person name="Le Tacon F."/>
            <person name="Lindquist E.A."/>
            <person name="Lipzen A."/>
            <person name="Malagnac F."/>
            <person name="Mello A."/>
            <person name="Molinier V."/>
            <person name="Miyauchi S."/>
            <person name="Poulain J."/>
            <person name="Riccioni C."/>
            <person name="Rubini A."/>
            <person name="Sitrit Y."/>
            <person name="Splivallo R."/>
            <person name="Traeger S."/>
            <person name="Wang M."/>
            <person name="Zifcakova L."/>
            <person name="Wipf D."/>
            <person name="Zambonelli A."/>
            <person name="Paolocci F."/>
            <person name="Nowrousian M."/>
            <person name="Ottonello S."/>
            <person name="Baldrian P."/>
            <person name="Spatafora J.W."/>
            <person name="Henrissat B."/>
            <person name="Nagy L.G."/>
            <person name="Aury J.M."/>
            <person name="Wincker P."/>
            <person name="Grigoriev I.V."/>
            <person name="Bonfante P."/>
            <person name="Martin F.M."/>
        </authorList>
    </citation>
    <scope>NUCLEOTIDE SEQUENCE [LARGE SCALE GENOMIC DNA]</scope>
    <source>
        <strain evidence="2 3">RN42</strain>
    </source>
</reference>
<sequence length="274" mass="28834">MTTPTRPNMPDSTVSMPTLSHSVRTDTGDSISSPLTPYSAAPTSASPVVLKERAEMIKVHLSAATPQSTFDFDDDEEGRRKGGKEKVRAKLTGLFERGERKSSAEGKSRKNSEAHPKSSRKGSIAQSRKGSLAQGGKSRKNSAAVPEYGRTFSEPFGGGSMDLMPAGFGGNAVNAVNGNHRKEKKKEKKQSLDSSRTAGGKVITHVGAAGVRDDRPVEVVGSSGVTVGSTGRAPRAVSQPEMSMAGLLPVKKKMAVVEVPPEVEVVDDGMANAF</sequence>
<feature type="compositionally biased region" description="Basic and acidic residues" evidence="1">
    <location>
        <begin position="77"/>
        <end position="88"/>
    </location>
</feature>
<dbReference type="Proteomes" id="UP000275078">
    <property type="component" value="Unassembled WGS sequence"/>
</dbReference>
<accession>A0A3N4HVW3</accession>
<evidence type="ECO:0000256" key="1">
    <source>
        <dbReference type="SAM" id="MobiDB-lite"/>
    </source>
</evidence>
<dbReference type="EMBL" id="ML119718">
    <property type="protein sequence ID" value="RPA77935.1"/>
    <property type="molecule type" value="Genomic_DNA"/>
</dbReference>
<dbReference type="AlphaFoldDB" id="A0A3N4HVW3"/>
<gene>
    <name evidence="2" type="ORF">BJ508DRAFT_364115</name>
</gene>
<feature type="compositionally biased region" description="Basic residues" evidence="1">
    <location>
        <begin position="179"/>
        <end position="188"/>
    </location>
</feature>
<feature type="compositionally biased region" description="Low complexity" evidence="1">
    <location>
        <begin position="219"/>
        <end position="231"/>
    </location>
</feature>
<keyword evidence="3" id="KW-1185">Reference proteome</keyword>
<feature type="compositionally biased region" description="Polar residues" evidence="1">
    <location>
        <begin position="1"/>
        <end position="22"/>
    </location>
</feature>
<protein>
    <submittedName>
        <fullName evidence="2">Uncharacterized protein</fullName>
    </submittedName>
</protein>
<organism evidence="2 3">
    <name type="scientific">Ascobolus immersus RN42</name>
    <dbReference type="NCBI Taxonomy" id="1160509"/>
    <lineage>
        <taxon>Eukaryota</taxon>
        <taxon>Fungi</taxon>
        <taxon>Dikarya</taxon>
        <taxon>Ascomycota</taxon>
        <taxon>Pezizomycotina</taxon>
        <taxon>Pezizomycetes</taxon>
        <taxon>Pezizales</taxon>
        <taxon>Ascobolaceae</taxon>
        <taxon>Ascobolus</taxon>
    </lineage>
</organism>
<evidence type="ECO:0000313" key="3">
    <source>
        <dbReference type="Proteomes" id="UP000275078"/>
    </source>
</evidence>
<proteinExistence type="predicted"/>
<feature type="compositionally biased region" description="Polar residues" evidence="1">
    <location>
        <begin position="28"/>
        <end position="45"/>
    </location>
</feature>